<dbReference type="Pfam" id="PF03062">
    <property type="entry name" value="MBOAT"/>
    <property type="match status" value="1"/>
</dbReference>
<dbReference type="GO" id="GO:0042121">
    <property type="term" value="P:alginic acid biosynthetic process"/>
    <property type="evidence" value="ECO:0007669"/>
    <property type="project" value="InterPro"/>
</dbReference>
<comment type="similarity">
    <text evidence="2">Belongs to the membrane-bound acyltransferase family.</text>
</comment>
<dbReference type="InterPro" id="IPR051085">
    <property type="entry name" value="MB_O-acyltransferase"/>
</dbReference>
<evidence type="ECO:0000313" key="8">
    <source>
        <dbReference type="EMBL" id="KAB1637411.1"/>
    </source>
</evidence>
<sequence>GGRRFFLTVAVVANLAILGFWKYQGFLAQNINAALGEEFLTDLQLALPIGISFFTLQALTYIVDVYRGEVKVQKNPLYLGMYIAMFPQLVAGPIVRYSDIEYEIDHRRATLAGFAQGLRLFCVGLGKKVLLANTAGVLADSLLVQDAATIGFIGCFSGVAAYTFQIYFDFSGYSDMAIGMGKMMGFDYPRNFNYPYTARSATEFWRRWHMTLGGFFRDYVYIPLGGNRVSVPRFIVNTMIVWGLTGIWHGAAWNFVLWGLYWGVLILLEKFFITRLLDRLPGFVSHIWCVVLFFFGWLLFAVTGLSNVAEWTAALFGAYGWLGTSTLWELQSWSYVSLIPIFIVGSLPWAPYLRKKLEAWAEGDMHRSIVAAPAKGNTAVPPCQALCEGAVVASGRARVLAVVNGLVDVSLVAVFGLSAMAVVSSSYNPFIYFQF</sequence>
<feature type="transmembrane region" description="Helical" evidence="7">
    <location>
        <begin position="77"/>
        <end position="97"/>
    </location>
</feature>
<organism evidence="8 9">
    <name type="scientific">Adlercreutzia muris</name>
    <dbReference type="NCBI Taxonomy" id="1796610"/>
    <lineage>
        <taxon>Bacteria</taxon>
        <taxon>Bacillati</taxon>
        <taxon>Actinomycetota</taxon>
        <taxon>Coriobacteriia</taxon>
        <taxon>Eggerthellales</taxon>
        <taxon>Eggerthellaceae</taxon>
        <taxon>Adlercreutzia</taxon>
    </lineage>
</organism>
<proteinExistence type="inferred from homology"/>
<evidence type="ECO:0000256" key="4">
    <source>
        <dbReference type="ARBA" id="ARBA00022692"/>
    </source>
</evidence>
<dbReference type="InterPro" id="IPR028362">
    <property type="entry name" value="AlgI"/>
</dbReference>
<evidence type="ECO:0000256" key="2">
    <source>
        <dbReference type="ARBA" id="ARBA00010323"/>
    </source>
</evidence>
<accession>A0A7C8FZ13</accession>
<dbReference type="GO" id="GO:0016746">
    <property type="term" value="F:acyltransferase activity"/>
    <property type="evidence" value="ECO:0007669"/>
    <property type="project" value="InterPro"/>
</dbReference>
<dbReference type="GO" id="GO:0005886">
    <property type="term" value="C:plasma membrane"/>
    <property type="evidence" value="ECO:0007669"/>
    <property type="project" value="UniProtKB-SubCell"/>
</dbReference>
<dbReference type="PIRSF" id="PIRSF016636">
    <property type="entry name" value="AlgI_DltB"/>
    <property type="match status" value="1"/>
</dbReference>
<evidence type="ECO:0000313" key="9">
    <source>
        <dbReference type="Proteomes" id="UP000479639"/>
    </source>
</evidence>
<evidence type="ECO:0000256" key="5">
    <source>
        <dbReference type="ARBA" id="ARBA00022989"/>
    </source>
</evidence>
<keyword evidence="5 7" id="KW-1133">Transmembrane helix</keyword>
<evidence type="ECO:0000256" key="7">
    <source>
        <dbReference type="SAM" id="Phobius"/>
    </source>
</evidence>
<dbReference type="EMBL" id="WAJS01000061">
    <property type="protein sequence ID" value="KAB1637411.1"/>
    <property type="molecule type" value="Genomic_DNA"/>
</dbReference>
<feature type="transmembrane region" description="Helical" evidence="7">
    <location>
        <begin position="5"/>
        <end position="23"/>
    </location>
</feature>
<comment type="caution">
    <text evidence="8">The sequence shown here is derived from an EMBL/GenBank/DDBJ whole genome shotgun (WGS) entry which is preliminary data.</text>
</comment>
<feature type="transmembrane region" description="Helical" evidence="7">
    <location>
        <begin position="280"/>
        <end position="302"/>
    </location>
</feature>
<feature type="transmembrane region" description="Helical" evidence="7">
    <location>
        <begin position="406"/>
        <end position="427"/>
    </location>
</feature>
<evidence type="ECO:0000256" key="1">
    <source>
        <dbReference type="ARBA" id="ARBA00004651"/>
    </source>
</evidence>
<name>A0A7C8FZ13_9ACTN</name>
<dbReference type="PANTHER" id="PTHR13285">
    <property type="entry name" value="ACYLTRANSFERASE"/>
    <property type="match status" value="1"/>
</dbReference>
<dbReference type="RefSeq" id="WP_151432093.1">
    <property type="nucleotide sequence ID" value="NZ_WAJS01000061.1"/>
</dbReference>
<keyword evidence="6 7" id="KW-0472">Membrane</keyword>
<dbReference type="PANTHER" id="PTHR13285:SF18">
    <property type="entry name" value="PROTEIN-CYSTEINE N-PALMITOYLTRANSFERASE RASP"/>
    <property type="match status" value="1"/>
</dbReference>
<feature type="non-terminal residue" evidence="8">
    <location>
        <position position="1"/>
    </location>
</feature>
<evidence type="ECO:0000256" key="3">
    <source>
        <dbReference type="ARBA" id="ARBA00022475"/>
    </source>
</evidence>
<dbReference type="AlphaFoldDB" id="A0A7C8FZ13"/>
<dbReference type="PIRSF" id="PIRSF500217">
    <property type="entry name" value="AlgI"/>
    <property type="match status" value="1"/>
</dbReference>
<feature type="transmembrane region" description="Helical" evidence="7">
    <location>
        <begin position="43"/>
        <end position="65"/>
    </location>
</feature>
<keyword evidence="3" id="KW-1003">Cell membrane</keyword>
<keyword evidence="4 7" id="KW-0812">Transmembrane</keyword>
<dbReference type="InterPro" id="IPR004299">
    <property type="entry name" value="MBOAT_fam"/>
</dbReference>
<dbReference type="InterPro" id="IPR024194">
    <property type="entry name" value="Ac/AlaTfrase_AlgI/DltB"/>
</dbReference>
<reference evidence="8 9" key="1">
    <citation type="submission" date="2019-09" db="EMBL/GenBank/DDBJ databases">
        <title>Whole genome shotgun sequencing (WGS) of Ellagibacter isourolithinifaciens DSM 104140(T) and Adlercreutzia muris DSM 29508(T).</title>
        <authorList>
            <person name="Stoll D.A."/>
            <person name="Danylec N."/>
            <person name="Huch M."/>
        </authorList>
    </citation>
    <scope>NUCLEOTIDE SEQUENCE [LARGE SCALE GENOMIC DNA]</scope>
    <source>
        <strain evidence="8 9">DSM 29508</strain>
    </source>
</reference>
<evidence type="ECO:0000256" key="6">
    <source>
        <dbReference type="ARBA" id="ARBA00023136"/>
    </source>
</evidence>
<feature type="transmembrane region" description="Helical" evidence="7">
    <location>
        <begin position="332"/>
        <end position="350"/>
    </location>
</feature>
<keyword evidence="9" id="KW-1185">Reference proteome</keyword>
<comment type="subcellular location">
    <subcellularLocation>
        <location evidence="1">Cell membrane</location>
        <topology evidence="1">Multi-pass membrane protein</topology>
    </subcellularLocation>
</comment>
<protein>
    <submittedName>
        <fullName evidence="8">MBOAT family protein</fullName>
    </submittedName>
</protein>
<gene>
    <name evidence="8" type="ORF">F8D48_11180</name>
</gene>
<dbReference type="Proteomes" id="UP000479639">
    <property type="component" value="Unassembled WGS sequence"/>
</dbReference>
<feature type="transmembrane region" description="Helical" evidence="7">
    <location>
        <begin position="247"/>
        <end position="268"/>
    </location>
</feature>
<feature type="transmembrane region" description="Helical" evidence="7">
    <location>
        <begin position="147"/>
        <end position="168"/>
    </location>
</feature>